<dbReference type="EMBL" id="JBFOLJ010000007">
    <property type="protein sequence ID" value="KAL2523043.1"/>
    <property type="molecule type" value="Genomic_DNA"/>
</dbReference>
<reference evidence="3" key="1">
    <citation type="submission" date="2024-07" db="EMBL/GenBank/DDBJ databases">
        <title>Two chromosome-level genome assemblies of Korean endemic species Abeliophyllum distichum and Forsythia ovata (Oleaceae).</title>
        <authorList>
            <person name="Jang H."/>
        </authorList>
    </citation>
    <scope>NUCLEOTIDE SEQUENCE [LARGE SCALE GENOMIC DNA]</scope>
</reference>
<feature type="region of interest" description="Disordered" evidence="1">
    <location>
        <begin position="287"/>
        <end position="414"/>
    </location>
</feature>
<gene>
    <name evidence="2" type="ORF">Fot_26966</name>
</gene>
<dbReference type="PANTHER" id="PTHR31267:SF2">
    <property type="entry name" value="EXPRESSED PROTEIN"/>
    <property type="match status" value="1"/>
</dbReference>
<keyword evidence="3" id="KW-1185">Reference proteome</keyword>
<comment type="caution">
    <text evidence="2">The sequence shown here is derived from an EMBL/GenBank/DDBJ whole genome shotgun (WGS) entry which is preliminary data.</text>
</comment>
<evidence type="ECO:0000256" key="1">
    <source>
        <dbReference type="SAM" id="MobiDB-lite"/>
    </source>
</evidence>
<feature type="compositionally biased region" description="Polar residues" evidence="1">
    <location>
        <begin position="379"/>
        <end position="396"/>
    </location>
</feature>
<name>A0ABD1UE71_9LAMI</name>
<feature type="compositionally biased region" description="Polar residues" evidence="1">
    <location>
        <begin position="305"/>
        <end position="331"/>
    </location>
</feature>
<evidence type="ECO:0000313" key="2">
    <source>
        <dbReference type="EMBL" id="KAL2523043.1"/>
    </source>
</evidence>
<dbReference type="Proteomes" id="UP001604277">
    <property type="component" value="Unassembled WGS sequence"/>
</dbReference>
<organism evidence="2 3">
    <name type="scientific">Forsythia ovata</name>
    <dbReference type="NCBI Taxonomy" id="205694"/>
    <lineage>
        <taxon>Eukaryota</taxon>
        <taxon>Viridiplantae</taxon>
        <taxon>Streptophyta</taxon>
        <taxon>Embryophyta</taxon>
        <taxon>Tracheophyta</taxon>
        <taxon>Spermatophyta</taxon>
        <taxon>Magnoliopsida</taxon>
        <taxon>eudicotyledons</taxon>
        <taxon>Gunneridae</taxon>
        <taxon>Pentapetalae</taxon>
        <taxon>asterids</taxon>
        <taxon>lamiids</taxon>
        <taxon>Lamiales</taxon>
        <taxon>Oleaceae</taxon>
        <taxon>Forsythieae</taxon>
        <taxon>Forsythia</taxon>
    </lineage>
</organism>
<dbReference type="AlphaFoldDB" id="A0ABD1UE71"/>
<sequence>MLQRQIMFKQIQEMQRRQQLQEMGEGRKQNYVNQLPSLKQASGAQFPPPINGTTIHDSSQMFVVGNMDMIQHGGSATFQGFSNGLGLSQPQNLAVRPLGFSQQQFGVPLYSHLQGSSNDSANLLVMNKSSSLEMPTMQPSAFGNSIISQRCNFSSDQICIPDGALLPNQVFEEKNLFGQGLVQGFNDGNLHENYSQQGNSQQMNTSILESEERQKQVGLHGLAPGNVPKPGLFSQPGTSLDPLEQKILYNSDDNTGAGGFASTLELTSYMDELPSIQSGSWSALMQSAVAETSSGDTGVQEGWSGLSTQNPEPSTDNQASNYIDSGKQQKNWVDLPSSKPEPLFQNSNMNYSFPGFQQSGDQYLKQREESHSESSHSSIQQSPRNTSKWSDYSPQQKHPVEGSQMIQTSSPLPNFWLGQRHEHLKNDADQSSFLSYANANRPFSSLSGHESRGKPHGSTQQHVTGGSQKPFDQVHQPNNQRYSIESAKMAPGNNFVPTPSLFGALSHPHVQSVTAQTSESMLDLLNKDDISMEHAHGNLNSNDSTQKEVPLTETSASFGKPFNISSVPQGFGLRLGLADQQTPQSYSFFQTLSGNSSATSPSSHSHLQSRRPSAPPVASHLASKFPSYNAAISQDSSPLKSTHLYDQESPILGSVPVTQPSLTSGVSQRVGLPMGLSNVWPDMLQSPELALSSLQDTAGPSHEQHNHNSFKQEISVQEFGAYSGKSDRHELRSGKEGSHQYGSTGVVTSISQSRSTQEHDYTGKHQADVAPVSSLMQHSNMAHQRGNQIPIVPARDTGAFGNSMIPLYGLHQNHSFLHPVQMPLKPMEGDSSKRLPIKCDDVDFGIDYQQPGQKSGINDMEKNDAFSSGNNKTPWNFSSEAEGDQSGRTSSRACLNDSQQMVIFGQNDTQSPSIAINEGSNVTCQSQISLQMAPSWFKHYGTFKNEQMRPLFDASAEITAVQQISGRTLANLPTNSSIMQLNSASQESSIWPITAVTSVACKQLSPANVLPSDFTYQNLAVSRPKKRKIAAFELVPWHKEVTQNLWRLQNISTAELEWAQATNKIFEEVKMEAVVLEDFHPVVRAKRRLIFTTQLMQQVFRPAPTVILSADASSNYDFMAYFAARLTLGDACGLATNSQSPSDTSDMSPEKLKTSKRTSAYDFSKVAERFTSQVKMLEGNMLRLDKSLSITDIKAETQELEKFSIINRLAKFHGRAHQGVFDTASSSGTAPSAQKMHLQRYVIAVPMPRTVPEGTNCLLL</sequence>
<feature type="compositionally biased region" description="Basic and acidic residues" evidence="1">
    <location>
        <begin position="725"/>
        <end position="738"/>
    </location>
</feature>
<proteinExistence type="predicted"/>
<dbReference type="PANTHER" id="PTHR31267">
    <property type="entry name" value="DENTIN SIALOPHOSPHOPROTEIN-LIKE PROTEIN"/>
    <property type="match status" value="1"/>
</dbReference>
<feature type="compositionally biased region" description="Polar residues" evidence="1">
    <location>
        <begin position="865"/>
        <end position="879"/>
    </location>
</feature>
<evidence type="ECO:0000313" key="3">
    <source>
        <dbReference type="Proteomes" id="UP001604277"/>
    </source>
</evidence>
<feature type="compositionally biased region" description="Polar residues" evidence="1">
    <location>
        <begin position="457"/>
        <end position="467"/>
    </location>
</feature>
<protein>
    <submittedName>
        <fullName evidence="2">Uncharacterized protein</fullName>
    </submittedName>
</protein>
<feature type="compositionally biased region" description="Low complexity" evidence="1">
    <location>
        <begin position="591"/>
        <end position="612"/>
    </location>
</feature>
<accession>A0ABD1UE71</accession>
<feature type="region of interest" description="Disordered" evidence="1">
    <location>
        <begin position="848"/>
        <end position="891"/>
    </location>
</feature>
<feature type="region of interest" description="Disordered" evidence="1">
    <location>
        <begin position="590"/>
        <end position="620"/>
    </location>
</feature>
<feature type="region of interest" description="Disordered" evidence="1">
    <location>
        <begin position="721"/>
        <end position="745"/>
    </location>
</feature>
<feature type="compositionally biased region" description="Basic and acidic residues" evidence="1">
    <location>
        <begin position="364"/>
        <end position="374"/>
    </location>
</feature>
<feature type="compositionally biased region" description="Polar residues" evidence="1">
    <location>
        <begin position="344"/>
        <end position="361"/>
    </location>
</feature>
<feature type="compositionally biased region" description="Polar residues" evidence="1">
    <location>
        <begin position="287"/>
        <end position="297"/>
    </location>
</feature>
<feature type="region of interest" description="Disordered" evidence="1">
    <location>
        <begin position="444"/>
        <end position="477"/>
    </location>
</feature>